<evidence type="ECO:0000256" key="1">
    <source>
        <dbReference type="SAM" id="MobiDB-lite"/>
    </source>
</evidence>
<evidence type="ECO:0000313" key="3">
    <source>
        <dbReference type="Proteomes" id="UP001235939"/>
    </source>
</evidence>
<accession>A0ABY6LL31</accession>
<organism evidence="2 3">
    <name type="scientific">Cordylochernes scorpioides</name>
    <dbReference type="NCBI Taxonomy" id="51811"/>
    <lineage>
        <taxon>Eukaryota</taxon>
        <taxon>Metazoa</taxon>
        <taxon>Ecdysozoa</taxon>
        <taxon>Arthropoda</taxon>
        <taxon>Chelicerata</taxon>
        <taxon>Arachnida</taxon>
        <taxon>Pseudoscorpiones</taxon>
        <taxon>Cheliferoidea</taxon>
        <taxon>Chernetidae</taxon>
        <taxon>Cordylochernes</taxon>
    </lineage>
</organism>
<keyword evidence="3" id="KW-1185">Reference proteome</keyword>
<protein>
    <submittedName>
        <fullName evidence="2">Uncharacterized protein</fullName>
    </submittedName>
</protein>
<proteinExistence type="predicted"/>
<dbReference type="Proteomes" id="UP001235939">
    <property type="component" value="Chromosome 20"/>
</dbReference>
<feature type="region of interest" description="Disordered" evidence="1">
    <location>
        <begin position="36"/>
        <end position="58"/>
    </location>
</feature>
<name>A0ABY6LL31_9ARAC</name>
<gene>
    <name evidence="2" type="ORF">LAZ67_20001583</name>
</gene>
<evidence type="ECO:0000313" key="2">
    <source>
        <dbReference type="EMBL" id="UYV81579.1"/>
    </source>
</evidence>
<feature type="compositionally biased region" description="Basic and acidic residues" evidence="1">
    <location>
        <begin position="36"/>
        <end position="51"/>
    </location>
</feature>
<dbReference type="EMBL" id="CP092882">
    <property type="protein sequence ID" value="UYV81579.1"/>
    <property type="molecule type" value="Genomic_DNA"/>
</dbReference>
<sequence>MTTKSEIYDINHDTNKVLLDKISGLERQISQINVDHYSRRDNRQSNSERIRSRSRSNGRFNPNGKLCYYHYRFRKKMPTRKVIILNLDLGLRRDFQWPFIIANAKRGISGADFLSEYNILVDINKRKLIDGLTNLEIICEAISTFEGSITTVKANSTFNCAIS</sequence>
<reference evidence="2 3" key="1">
    <citation type="submission" date="2022-01" db="EMBL/GenBank/DDBJ databases">
        <title>A chromosomal length assembly of Cordylochernes scorpioides.</title>
        <authorList>
            <person name="Zeh D."/>
            <person name="Zeh J."/>
        </authorList>
    </citation>
    <scope>NUCLEOTIDE SEQUENCE [LARGE SCALE GENOMIC DNA]</scope>
    <source>
        <strain evidence="2">IN4F17</strain>
        <tissue evidence="2">Whole Body</tissue>
    </source>
</reference>